<keyword evidence="3" id="KW-1185">Reference proteome</keyword>
<protein>
    <submittedName>
        <fullName evidence="2">Uncharacterized protein</fullName>
    </submittedName>
</protein>
<gene>
    <name evidence="2" type="ORF">FHX34_103501</name>
</gene>
<evidence type="ECO:0000256" key="1">
    <source>
        <dbReference type="SAM" id="MobiDB-lite"/>
    </source>
</evidence>
<feature type="region of interest" description="Disordered" evidence="1">
    <location>
        <begin position="1"/>
        <end position="33"/>
    </location>
</feature>
<accession>A0A561WAT8</accession>
<dbReference type="EMBL" id="VIWY01000003">
    <property type="protein sequence ID" value="TWG20972.1"/>
    <property type="molecule type" value="Genomic_DNA"/>
</dbReference>
<dbReference type="AlphaFoldDB" id="A0A561WAT8"/>
<reference evidence="2 3" key="1">
    <citation type="submission" date="2019-06" db="EMBL/GenBank/DDBJ databases">
        <title>Sequencing the genomes of 1000 actinobacteria strains.</title>
        <authorList>
            <person name="Klenk H.-P."/>
        </authorList>
    </citation>
    <scope>NUCLEOTIDE SEQUENCE [LARGE SCALE GENOMIC DNA]</scope>
    <source>
        <strain evidence="2 3">DSM 43866</strain>
    </source>
</reference>
<organism evidence="2 3">
    <name type="scientific">Actinoplanes teichomyceticus</name>
    <dbReference type="NCBI Taxonomy" id="1867"/>
    <lineage>
        <taxon>Bacteria</taxon>
        <taxon>Bacillati</taxon>
        <taxon>Actinomycetota</taxon>
        <taxon>Actinomycetes</taxon>
        <taxon>Micromonosporales</taxon>
        <taxon>Micromonosporaceae</taxon>
        <taxon>Actinoplanes</taxon>
    </lineage>
</organism>
<feature type="region of interest" description="Disordered" evidence="1">
    <location>
        <begin position="45"/>
        <end position="96"/>
    </location>
</feature>
<sequence>MARKLRTFVTVHERDDKGELTGQSGTFGPADKLPDWAAKAITNPDVWDGEESDEPARPSAPAPGAVPARSGPGSGVEKWREYATSQGVDVPEGASRDDMIAALDAAGKPTK</sequence>
<evidence type="ECO:0000313" key="3">
    <source>
        <dbReference type="Proteomes" id="UP000320239"/>
    </source>
</evidence>
<name>A0A561WAT8_ACTTI</name>
<proteinExistence type="predicted"/>
<evidence type="ECO:0000313" key="2">
    <source>
        <dbReference type="EMBL" id="TWG20972.1"/>
    </source>
</evidence>
<dbReference type="OrthoDB" id="7605636at2"/>
<comment type="caution">
    <text evidence="2">The sequence shown here is derived from an EMBL/GenBank/DDBJ whole genome shotgun (WGS) entry which is preliminary data.</text>
</comment>
<dbReference type="Proteomes" id="UP000320239">
    <property type="component" value="Unassembled WGS sequence"/>
</dbReference>
<dbReference type="RefSeq" id="WP_122979658.1">
    <property type="nucleotide sequence ID" value="NZ_BOMX01000113.1"/>
</dbReference>